<sequence length="151" mass="17984">MLDIAEHRRVLILENLAQLDKRIDKIQEECIILYLNSFIGGKAEQISAYQFSNITHIKCDTVLRVLKRSVSLQPLQQRRWCCCILYNWDRIVDELIKRHTAEGKKFDKSQFEKNFNEAFSQWITFARDLKQLNKLEAHIAKYQKLFVPKNK</sequence>
<reference evidence="1 2" key="1">
    <citation type="submission" date="2017-07" db="EMBL/GenBank/DDBJ databases">
        <title>Draft genome sequence of Prevotella copri isolated from the gut of healthy adult Indian.</title>
        <authorList>
            <person name="Das B."/>
            <person name="Bag S."/>
            <person name="Ghosh T.S."/>
        </authorList>
    </citation>
    <scope>NUCLEOTIDE SEQUENCE [LARGE SCALE GENOMIC DNA]</scope>
    <source>
        <strain evidence="1 2">Indica</strain>
    </source>
</reference>
<proteinExistence type="predicted"/>
<evidence type="ECO:0000313" key="2">
    <source>
        <dbReference type="Proteomes" id="UP000215155"/>
    </source>
</evidence>
<dbReference type="Proteomes" id="UP000215155">
    <property type="component" value="Unassembled WGS sequence"/>
</dbReference>
<evidence type="ECO:0000313" key="1">
    <source>
        <dbReference type="EMBL" id="OXL42542.1"/>
    </source>
</evidence>
<dbReference type="RefSeq" id="WP_089545374.1">
    <property type="nucleotide sequence ID" value="NZ_NMPZ01000045.1"/>
</dbReference>
<gene>
    <name evidence="1" type="ORF">CFT61_15940</name>
</gene>
<dbReference type="EMBL" id="NMPZ01000045">
    <property type="protein sequence ID" value="OXL42542.1"/>
    <property type="molecule type" value="Genomic_DNA"/>
</dbReference>
<protein>
    <submittedName>
        <fullName evidence="1">Uncharacterized protein</fullName>
    </submittedName>
</protein>
<accession>A0AA91TGV4</accession>
<comment type="caution">
    <text evidence="1">The sequence shown here is derived from an EMBL/GenBank/DDBJ whole genome shotgun (WGS) entry which is preliminary data.</text>
</comment>
<organism evidence="1 2">
    <name type="scientific">Segatella copri</name>
    <dbReference type="NCBI Taxonomy" id="165179"/>
    <lineage>
        <taxon>Bacteria</taxon>
        <taxon>Pseudomonadati</taxon>
        <taxon>Bacteroidota</taxon>
        <taxon>Bacteroidia</taxon>
        <taxon>Bacteroidales</taxon>
        <taxon>Prevotellaceae</taxon>
        <taxon>Segatella</taxon>
    </lineage>
</organism>
<dbReference type="AlphaFoldDB" id="A0AA91TGV4"/>
<name>A0AA91TGV4_9BACT</name>